<evidence type="ECO:0000256" key="5">
    <source>
        <dbReference type="ARBA" id="ARBA00023157"/>
    </source>
</evidence>
<dbReference type="AlphaFoldDB" id="A0A7W6LTI8"/>
<name>A0A7W6LTI8_9SPHN</name>
<proteinExistence type="inferred from homology"/>
<comment type="similarity">
    <text evidence="1">Belongs to the peptidase S1 family.</text>
</comment>
<keyword evidence="5" id="KW-1015">Disulfide bond</keyword>
<keyword evidence="3" id="KW-0378">Hydrolase</keyword>
<dbReference type="RefSeq" id="WP_188083576.1">
    <property type="nucleotide sequence ID" value="NZ_JACIEU010000018.1"/>
</dbReference>
<evidence type="ECO:0000256" key="3">
    <source>
        <dbReference type="ARBA" id="ARBA00022801"/>
    </source>
</evidence>
<evidence type="ECO:0000313" key="6">
    <source>
        <dbReference type="EMBL" id="MBB4150189.1"/>
    </source>
</evidence>
<keyword evidence="4" id="KW-0720">Serine protease</keyword>
<dbReference type="GO" id="GO:0006508">
    <property type="term" value="P:proteolysis"/>
    <property type="evidence" value="ECO:0007669"/>
    <property type="project" value="UniProtKB-KW"/>
</dbReference>
<dbReference type="CDD" id="cd21112">
    <property type="entry name" value="alphaLP-like"/>
    <property type="match status" value="1"/>
</dbReference>
<dbReference type="PRINTS" id="PR00861">
    <property type="entry name" value="ALYTICPTASE"/>
</dbReference>
<evidence type="ECO:0000256" key="1">
    <source>
        <dbReference type="ARBA" id="ARBA00007664"/>
    </source>
</evidence>
<dbReference type="InterPro" id="IPR001316">
    <property type="entry name" value="Pept_S1A_streptogrisin"/>
</dbReference>
<dbReference type="SUPFAM" id="SSF50494">
    <property type="entry name" value="Trypsin-like serine proteases"/>
    <property type="match status" value="1"/>
</dbReference>
<accession>A0A7W6LTI8</accession>
<dbReference type="Gene3D" id="2.40.10.10">
    <property type="entry name" value="Trypsin-like serine proteases"/>
    <property type="match status" value="2"/>
</dbReference>
<comment type="caution">
    <text evidence="6">The sequence shown here is derived from an EMBL/GenBank/DDBJ whole genome shotgun (WGS) entry which is preliminary data.</text>
</comment>
<evidence type="ECO:0000313" key="7">
    <source>
        <dbReference type="Proteomes" id="UP000590524"/>
    </source>
</evidence>
<gene>
    <name evidence="6" type="ORF">GGQ90_003991</name>
</gene>
<evidence type="ECO:0000256" key="2">
    <source>
        <dbReference type="ARBA" id="ARBA00022670"/>
    </source>
</evidence>
<keyword evidence="2" id="KW-0645">Protease</keyword>
<organism evidence="6 7">
    <name type="scientific">Sphingobium scionense</name>
    <dbReference type="NCBI Taxonomy" id="1404341"/>
    <lineage>
        <taxon>Bacteria</taxon>
        <taxon>Pseudomonadati</taxon>
        <taxon>Pseudomonadota</taxon>
        <taxon>Alphaproteobacteria</taxon>
        <taxon>Sphingomonadales</taxon>
        <taxon>Sphingomonadaceae</taxon>
        <taxon>Sphingobium</taxon>
    </lineage>
</organism>
<dbReference type="EMBL" id="JACIEU010000018">
    <property type="protein sequence ID" value="MBB4150189.1"/>
    <property type="molecule type" value="Genomic_DNA"/>
</dbReference>
<reference evidence="6 7" key="1">
    <citation type="submission" date="2020-08" db="EMBL/GenBank/DDBJ databases">
        <title>Genomic Encyclopedia of Type Strains, Phase IV (KMG-IV): sequencing the most valuable type-strain genomes for metagenomic binning, comparative biology and taxonomic classification.</title>
        <authorList>
            <person name="Goeker M."/>
        </authorList>
    </citation>
    <scope>NUCLEOTIDE SEQUENCE [LARGE SCALE GENOMIC DNA]</scope>
    <source>
        <strain evidence="6 7">DSM 19371</strain>
    </source>
</reference>
<sequence>MKFTVYSIAIAYSAIFIHSNSNAQSYGTVKFSERFSDQSGETTRYYASVNGITLQEAGKRLGLMVKAATLANKLKEQYPDKFAGMSVKEGRFLTFDFKFANETGASILKKIQAFTTDRELLSAVSAGPAPRSAKATAEAASQLLQQMRAAGIQGEVARNDQTGELKALVRDPSAFQSGTSRGKISANPMGVAYKVEQFSGIRTTADISGGQFYWATPTMSCTMGFNVRQPATNVYGVSTAGHCPNSPARVQLSQTYSSVEPAINFVGEWYSLDIQWGYLVNGSGGVNWVIKPQVWNGIVNFNVTGGVSEYPGMTVCKYGKTTKITCGQVDPYAYSDSYGEFSRVNANSSYPKQSELGDSGGPVYQGGLAVGMVHGKDTAGNMYFSPIRKWAPAGVNINVICVC</sequence>
<dbReference type="GO" id="GO:0004252">
    <property type="term" value="F:serine-type endopeptidase activity"/>
    <property type="evidence" value="ECO:0007669"/>
    <property type="project" value="InterPro"/>
</dbReference>
<dbReference type="InterPro" id="IPR009003">
    <property type="entry name" value="Peptidase_S1_PA"/>
</dbReference>
<keyword evidence="7" id="KW-1185">Reference proteome</keyword>
<evidence type="ECO:0000256" key="4">
    <source>
        <dbReference type="ARBA" id="ARBA00022825"/>
    </source>
</evidence>
<dbReference type="Proteomes" id="UP000590524">
    <property type="component" value="Unassembled WGS sequence"/>
</dbReference>
<dbReference type="InterPro" id="IPR043504">
    <property type="entry name" value="Peptidase_S1_PA_chymotrypsin"/>
</dbReference>
<protein>
    <submittedName>
        <fullName evidence="6">Uncharacterized protein</fullName>
    </submittedName>
</protein>